<sequence length="241" mass="26667">MDRRIGYSQSRTEVTPHCPSSPSPIAMDVLSAATAPPSSSLQSDALCLHNPTDALYIDTLFVSLDHRQILAGRDSRSQHAPAMKILISEWLTLRCQPLPPLNHRTPRRIHTPLRMSPTYPEHAHPRTPLTSSMLAPTPPPSSNTADHTNTPNSTFSRHHISSKHAPIIKTATPNTTPTPCLEKHRNQPDCFPRADIAIEDGSSVSLCTRHTPHASSKHISESPKQFNHITIVQNAKIRLHH</sequence>
<feature type="region of interest" description="Disordered" evidence="1">
    <location>
        <begin position="102"/>
        <end position="186"/>
    </location>
</feature>
<proteinExistence type="predicted"/>
<dbReference type="EMBL" id="JARBJD010000188">
    <property type="protein sequence ID" value="KAK2947929.1"/>
    <property type="molecule type" value="Genomic_DNA"/>
</dbReference>
<comment type="caution">
    <text evidence="2">The sequence shown here is derived from an EMBL/GenBank/DDBJ whole genome shotgun (WGS) entry which is preliminary data.</text>
</comment>
<feature type="compositionally biased region" description="Polar residues" evidence="1">
    <location>
        <begin position="142"/>
        <end position="155"/>
    </location>
</feature>
<feature type="region of interest" description="Disordered" evidence="1">
    <location>
        <begin position="1"/>
        <end position="21"/>
    </location>
</feature>
<organism evidence="2 3">
    <name type="scientific">Blattamonas nauphoetae</name>
    <dbReference type="NCBI Taxonomy" id="2049346"/>
    <lineage>
        <taxon>Eukaryota</taxon>
        <taxon>Metamonada</taxon>
        <taxon>Preaxostyla</taxon>
        <taxon>Oxymonadida</taxon>
        <taxon>Blattamonas</taxon>
    </lineage>
</organism>
<dbReference type="Proteomes" id="UP001281761">
    <property type="component" value="Unassembled WGS sequence"/>
</dbReference>
<evidence type="ECO:0000256" key="1">
    <source>
        <dbReference type="SAM" id="MobiDB-lite"/>
    </source>
</evidence>
<reference evidence="2 3" key="1">
    <citation type="journal article" date="2022" name="bioRxiv">
        <title>Genomics of Preaxostyla Flagellates Illuminates Evolutionary Transitions and the Path Towards Mitochondrial Loss.</title>
        <authorList>
            <person name="Novak L.V.F."/>
            <person name="Treitli S.C."/>
            <person name="Pyrih J."/>
            <person name="Halakuc P."/>
            <person name="Pipaliya S.V."/>
            <person name="Vacek V."/>
            <person name="Brzon O."/>
            <person name="Soukal P."/>
            <person name="Eme L."/>
            <person name="Dacks J.B."/>
            <person name="Karnkowska A."/>
            <person name="Elias M."/>
            <person name="Hampl V."/>
        </authorList>
    </citation>
    <scope>NUCLEOTIDE SEQUENCE [LARGE SCALE GENOMIC DNA]</scope>
    <source>
        <strain evidence="2">NAU3</strain>
        <tissue evidence="2">Gut</tissue>
    </source>
</reference>
<evidence type="ECO:0000313" key="2">
    <source>
        <dbReference type="EMBL" id="KAK2947929.1"/>
    </source>
</evidence>
<gene>
    <name evidence="2" type="ORF">BLNAU_17156</name>
</gene>
<accession>A0ABQ9X7R0</accession>
<protein>
    <submittedName>
        <fullName evidence="2">Uncharacterized protein</fullName>
    </submittedName>
</protein>
<name>A0ABQ9X7R0_9EUKA</name>
<evidence type="ECO:0000313" key="3">
    <source>
        <dbReference type="Proteomes" id="UP001281761"/>
    </source>
</evidence>
<keyword evidence="3" id="KW-1185">Reference proteome</keyword>